<keyword evidence="4" id="KW-1185">Reference proteome</keyword>
<protein>
    <recommendedName>
        <fullName evidence="2">DUF7492 domain-containing protein</fullName>
    </recommendedName>
</protein>
<evidence type="ECO:0000259" key="2">
    <source>
        <dbReference type="Pfam" id="PF24320"/>
    </source>
</evidence>
<dbReference type="AlphaFoldDB" id="A0AAD9Y3V8"/>
<feature type="chain" id="PRO_5042181493" description="DUF7492 domain-containing protein" evidence="1">
    <location>
        <begin position="28"/>
        <end position="310"/>
    </location>
</feature>
<dbReference type="InterPro" id="IPR055915">
    <property type="entry name" value="DUF7492"/>
</dbReference>
<feature type="domain" description="DUF7492" evidence="2">
    <location>
        <begin position="25"/>
        <end position="231"/>
    </location>
</feature>
<evidence type="ECO:0000313" key="4">
    <source>
        <dbReference type="Proteomes" id="UP001281614"/>
    </source>
</evidence>
<reference evidence="3" key="1">
    <citation type="submission" date="2023-02" db="EMBL/GenBank/DDBJ databases">
        <title>Colletotrichum kahawae CIFC_Que2 genome sequencing and assembly.</title>
        <authorList>
            <person name="Baroncelli R."/>
        </authorList>
    </citation>
    <scope>NUCLEOTIDE SEQUENCE</scope>
    <source>
        <strain evidence="3">CIFC_Que2</strain>
    </source>
</reference>
<comment type="caution">
    <text evidence="3">The sequence shown here is derived from an EMBL/GenBank/DDBJ whole genome shotgun (WGS) entry which is preliminary data.</text>
</comment>
<gene>
    <name evidence="3" type="ORF">CKAH01_18995</name>
</gene>
<proteinExistence type="predicted"/>
<dbReference type="EMBL" id="VYYT01000484">
    <property type="protein sequence ID" value="KAK2733959.1"/>
    <property type="molecule type" value="Genomic_DNA"/>
</dbReference>
<feature type="signal peptide" evidence="1">
    <location>
        <begin position="1"/>
        <end position="27"/>
    </location>
</feature>
<accession>A0AAD9Y3V8</accession>
<evidence type="ECO:0000313" key="3">
    <source>
        <dbReference type="EMBL" id="KAK2733959.1"/>
    </source>
</evidence>
<dbReference type="Pfam" id="PF24320">
    <property type="entry name" value="DUF7492"/>
    <property type="match status" value="1"/>
</dbReference>
<name>A0AAD9Y3V8_COLKA</name>
<keyword evidence="1" id="KW-0732">Signal</keyword>
<evidence type="ECO:0000256" key="1">
    <source>
        <dbReference type="SAM" id="SignalP"/>
    </source>
</evidence>
<organism evidence="3 4">
    <name type="scientific">Colletotrichum kahawae</name>
    <name type="common">Coffee berry disease fungus</name>
    <dbReference type="NCBI Taxonomy" id="34407"/>
    <lineage>
        <taxon>Eukaryota</taxon>
        <taxon>Fungi</taxon>
        <taxon>Dikarya</taxon>
        <taxon>Ascomycota</taxon>
        <taxon>Pezizomycotina</taxon>
        <taxon>Sordariomycetes</taxon>
        <taxon>Hypocreomycetidae</taxon>
        <taxon>Glomerellales</taxon>
        <taxon>Glomerellaceae</taxon>
        <taxon>Colletotrichum</taxon>
        <taxon>Colletotrichum gloeosporioides species complex</taxon>
    </lineage>
</organism>
<dbReference type="Proteomes" id="UP001281614">
    <property type="component" value="Unassembled WGS sequence"/>
</dbReference>
<sequence length="310" mass="34449">MTITAMSAFEAAVVCSFALQLLSVVTAHTWVEQLNRISPNGTMLSPPGFPPRWSGRNGNFSDGLSTNLLEASNYYLCAKQPLGQQMPGFDMLKAAPGDFVGLRYQENGHVTLPDSPINKPSNRGTIYIYGTLFPRTEDSLFDVFKRWTADGKGGDGRGRLLATRHYDDGQCYQVNSGPISLQRQQQFRKAAMDPQGADLWCQAVIRLPKDLPEGSLYSIYFVWTWPTLKPSSVSESWSGKYGDFPEQGSPREAEYLTSRDVVKSEIYGSCAMIEVDPNTRVDSATTETYIVDQDVNNVGIKKQLDNLFLV</sequence>